<sequence>MTMMECTVPYTQHQGKLECVIGNRTYALYQSLLSNAVLNTVYFFIDSTATERPRYRRTAIGFLIQNNNYHKSATATISRTCSSIVLSVRRRRKKIHNNVDIVDNDDNDDGDGDTFDTLSELLLQLSIINDVYNTTTSTTINSSSSQQKEQKVARQKEILLSRLDDNNNNNKSSSSCSSSNSTLNIHRTYVAKSQISSAGRGLFACNDYPKGTLLTCYPGDALVDLTTGSITWGSHTTQQRQHSQSKSKSQHSSTSSTTDDDDDGVDVPEEEEINHDYMLRAIHEDWGIVALPELYDNDINNNNNNNNNNDPFDSSSTFASASYLGHFANDGVISPPLCESELAMYVIESNDISNAMHQACQDCHMVTIATKSIKAGDEIFVTYGPEYWSEQPLFGVALHDDDDDVVSEIKTTTTLSSSSTGGGGKGFG</sequence>
<dbReference type="InParanoid" id="A0A1E7FHM9"/>
<dbReference type="EMBL" id="KV784357">
    <property type="protein sequence ID" value="OEU17624.1"/>
    <property type="molecule type" value="Genomic_DNA"/>
</dbReference>
<proteinExistence type="predicted"/>
<evidence type="ECO:0000313" key="4">
    <source>
        <dbReference type="Proteomes" id="UP000095751"/>
    </source>
</evidence>
<protein>
    <recommendedName>
        <fullName evidence="2">SET domain-containing protein</fullName>
    </recommendedName>
</protein>
<dbReference type="AlphaFoldDB" id="A0A1E7FHM9"/>
<feature type="compositionally biased region" description="Low complexity" evidence="1">
    <location>
        <begin position="166"/>
        <end position="181"/>
    </location>
</feature>
<dbReference type="Gene3D" id="2.170.270.10">
    <property type="entry name" value="SET domain"/>
    <property type="match status" value="1"/>
</dbReference>
<feature type="region of interest" description="Disordered" evidence="1">
    <location>
        <begin position="161"/>
        <end position="181"/>
    </location>
</feature>
<name>A0A1E7FHM9_9STRA</name>
<evidence type="ECO:0000256" key="1">
    <source>
        <dbReference type="SAM" id="MobiDB-lite"/>
    </source>
</evidence>
<dbReference type="InterPro" id="IPR001214">
    <property type="entry name" value="SET_dom"/>
</dbReference>
<dbReference type="Proteomes" id="UP000095751">
    <property type="component" value="Unassembled WGS sequence"/>
</dbReference>
<evidence type="ECO:0000259" key="2">
    <source>
        <dbReference type="PROSITE" id="PS50280"/>
    </source>
</evidence>
<reference evidence="3 4" key="1">
    <citation type="submission" date="2016-09" db="EMBL/GenBank/DDBJ databases">
        <title>Extensive genetic diversity and differential bi-allelic expression allows diatom success in the polar Southern Ocean.</title>
        <authorList>
            <consortium name="DOE Joint Genome Institute"/>
            <person name="Mock T."/>
            <person name="Otillar R.P."/>
            <person name="Strauss J."/>
            <person name="Dupont C."/>
            <person name="Frickenhaus S."/>
            <person name="Maumus F."/>
            <person name="Mcmullan M."/>
            <person name="Sanges R."/>
            <person name="Schmutz J."/>
            <person name="Toseland A."/>
            <person name="Valas R."/>
            <person name="Veluchamy A."/>
            <person name="Ward B.J."/>
            <person name="Allen A."/>
            <person name="Barry K."/>
            <person name="Falciatore A."/>
            <person name="Ferrante M."/>
            <person name="Fortunato A.E."/>
            <person name="Gloeckner G."/>
            <person name="Gruber A."/>
            <person name="Hipkin R."/>
            <person name="Janech M."/>
            <person name="Kroth P."/>
            <person name="Leese F."/>
            <person name="Lindquist E."/>
            <person name="Lyon B.R."/>
            <person name="Martin J."/>
            <person name="Mayer C."/>
            <person name="Parker M."/>
            <person name="Quesneville H."/>
            <person name="Raymond J."/>
            <person name="Uhlig C."/>
            <person name="Valentin K.U."/>
            <person name="Worden A.Z."/>
            <person name="Armbrust E.V."/>
            <person name="Bowler C."/>
            <person name="Green B."/>
            <person name="Moulton V."/>
            <person name="Van Oosterhout C."/>
            <person name="Grigoriev I."/>
        </authorList>
    </citation>
    <scope>NUCLEOTIDE SEQUENCE [LARGE SCALE GENOMIC DNA]</scope>
    <source>
        <strain evidence="3 4">CCMP1102</strain>
    </source>
</reference>
<organism evidence="3 4">
    <name type="scientific">Fragilariopsis cylindrus CCMP1102</name>
    <dbReference type="NCBI Taxonomy" id="635003"/>
    <lineage>
        <taxon>Eukaryota</taxon>
        <taxon>Sar</taxon>
        <taxon>Stramenopiles</taxon>
        <taxon>Ochrophyta</taxon>
        <taxon>Bacillariophyta</taxon>
        <taxon>Bacillariophyceae</taxon>
        <taxon>Bacillariophycidae</taxon>
        <taxon>Bacillariales</taxon>
        <taxon>Bacillariaceae</taxon>
        <taxon>Fragilariopsis</taxon>
    </lineage>
</organism>
<gene>
    <name evidence="3" type="ORF">FRACYDRAFT_238048</name>
</gene>
<dbReference type="InterPro" id="IPR046341">
    <property type="entry name" value="SET_dom_sf"/>
</dbReference>
<dbReference type="SUPFAM" id="SSF82199">
    <property type="entry name" value="SET domain"/>
    <property type="match status" value="1"/>
</dbReference>
<dbReference type="SMART" id="SM00317">
    <property type="entry name" value="SET"/>
    <property type="match status" value="1"/>
</dbReference>
<accession>A0A1E7FHM9</accession>
<feature type="compositionally biased region" description="Acidic residues" evidence="1">
    <location>
        <begin position="258"/>
        <end position="267"/>
    </location>
</feature>
<dbReference type="KEGG" id="fcy:FRACYDRAFT_238048"/>
<evidence type="ECO:0000313" key="3">
    <source>
        <dbReference type="EMBL" id="OEU17624.1"/>
    </source>
</evidence>
<keyword evidence="4" id="KW-1185">Reference proteome</keyword>
<feature type="domain" description="SET" evidence="2">
    <location>
        <begin position="186"/>
        <end position="384"/>
    </location>
</feature>
<feature type="region of interest" description="Disordered" evidence="1">
    <location>
        <begin position="234"/>
        <end position="267"/>
    </location>
</feature>
<dbReference type="PROSITE" id="PS50280">
    <property type="entry name" value="SET"/>
    <property type="match status" value="1"/>
</dbReference>
<dbReference type="Pfam" id="PF00856">
    <property type="entry name" value="SET"/>
    <property type="match status" value="1"/>
</dbReference>